<dbReference type="Pfam" id="PF02575">
    <property type="entry name" value="YbaB_DNA_bd"/>
    <property type="match status" value="1"/>
</dbReference>
<evidence type="ECO:0000256" key="1">
    <source>
        <dbReference type="SAM" id="Coils"/>
    </source>
</evidence>
<proteinExistence type="predicted"/>
<sequence>MENHGNNIANLEARNSAMRQTMDSLLSTFRQKQEEIREVQEQAAQANAEVTSRDGLVTVRVGSTGTVEQIVLAPTAFSRSTPEKLSRTLTEVIQQAGDQVRQQVSDLFAPLHRGVPDLPDLVEGAPSLRTPGTLPEPPPERAERAEGGPAPSPSTSRGGVPPNVGGAPLTSRGRPEDDDEDDTGGSVMRGGRW</sequence>
<comment type="caution">
    <text evidence="3">The sequence shown here is derived from an EMBL/GenBank/DDBJ whole genome shotgun (WGS) entry which is preliminary data.</text>
</comment>
<accession>A0ABT1JHV5</accession>
<keyword evidence="4" id="KW-1185">Reference proteome</keyword>
<dbReference type="RefSeq" id="WP_016699946.1">
    <property type="nucleotide sequence ID" value="NZ_AUBJ02000001.1"/>
</dbReference>
<evidence type="ECO:0000313" key="4">
    <source>
        <dbReference type="Proteomes" id="UP000791080"/>
    </source>
</evidence>
<dbReference type="InterPro" id="IPR004401">
    <property type="entry name" value="YbaB/EbfC"/>
</dbReference>
<organism evidence="3 4">
    <name type="scientific">Actinoalloteichus caeruleus DSM 43889</name>
    <dbReference type="NCBI Taxonomy" id="1120930"/>
    <lineage>
        <taxon>Bacteria</taxon>
        <taxon>Bacillati</taxon>
        <taxon>Actinomycetota</taxon>
        <taxon>Actinomycetes</taxon>
        <taxon>Pseudonocardiales</taxon>
        <taxon>Pseudonocardiaceae</taxon>
        <taxon>Actinoalloteichus</taxon>
        <taxon>Actinoalloteichus cyanogriseus</taxon>
    </lineage>
</organism>
<keyword evidence="3" id="KW-0238">DNA-binding</keyword>
<gene>
    <name evidence="3" type="ORF">G443_002376</name>
</gene>
<name>A0ABT1JHV5_ACTCY</name>
<dbReference type="InterPro" id="IPR036894">
    <property type="entry name" value="YbaB-like_sf"/>
</dbReference>
<keyword evidence="1" id="KW-0175">Coiled coil</keyword>
<evidence type="ECO:0000256" key="2">
    <source>
        <dbReference type="SAM" id="MobiDB-lite"/>
    </source>
</evidence>
<feature type="region of interest" description="Disordered" evidence="2">
    <location>
        <begin position="116"/>
        <end position="193"/>
    </location>
</feature>
<dbReference type="GO" id="GO:0003677">
    <property type="term" value="F:DNA binding"/>
    <property type="evidence" value="ECO:0007669"/>
    <property type="project" value="UniProtKB-KW"/>
</dbReference>
<protein>
    <submittedName>
        <fullName evidence="3">Conserved DNA-binding protein YbaB</fullName>
    </submittedName>
</protein>
<dbReference type="SUPFAM" id="SSF82607">
    <property type="entry name" value="YbaB-like"/>
    <property type="match status" value="1"/>
</dbReference>
<dbReference type="EMBL" id="AUBJ02000001">
    <property type="protein sequence ID" value="MCP2332106.1"/>
    <property type="molecule type" value="Genomic_DNA"/>
</dbReference>
<reference evidence="3 4" key="1">
    <citation type="submission" date="2022-06" db="EMBL/GenBank/DDBJ databases">
        <title>Genomic Encyclopedia of Type Strains, Phase I: the one thousand microbial genomes (KMG-I) project.</title>
        <authorList>
            <person name="Kyrpides N."/>
        </authorList>
    </citation>
    <scope>NUCLEOTIDE SEQUENCE [LARGE SCALE GENOMIC DNA]</scope>
    <source>
        <strain evidence="3 4">DSM 43889</strain>
    </source>
</reference>
<evidence type="ECO:0000313" key="3">
    <source>
        <dbReference type="EMBL" id="MCP2332106.1"/>
    </source>
</evidence>
<feature type="coiled-coil region" evidence="1">
    <location>
        <begin position="1"/>
        <end position="49"/>
    </location>
</feature>
<dbReference type="Proteomes" id="UP000791080">
    <property type="component" value="Unassembled WGS sequence"/>
</dbReference>
<dbReference type="Gene3D" id="3.30.1310.10">
    <property type="entry name" value="Nucleoid-associated protein YbaB-like domain"/>
    <property type="match status" value="1"/>
</dbReference>